<feature type="transmembrane region" description="Helical" evidence="2">
    <location>
        <begin position="94"/>
        <end position="112"/>
    </location>
</feature>
<feature type="transmembrane region" description="Helical" evidence="2">
    <location>
        <begin position="190"/>
        <end position="209"/>
    </location>
</feature>
<sequence>MTGGDRMVGSHEDVREQPPGPGDVDLGRVWLRIAADVWRREPGWLERLAGRLLRSPGLARALLTTPSLLLPWLIASVVVFGAGAGAAAGTGQPLVALLAPVVAGAGIAYAYGPGTDPAWELSCSMAVSDRMVLLVRALAVFALNAALGLAASAATGAAVAVTFSWLVPMTAVCALALAAATVAGSANVGVAAGLAAWLITVLSGEVVAGRFTVVVTESSLVLPYLGFAAVCGAIAWYATRIPRGTA</sequence>
<comment type="caution">
    <text evidence="3">The sequence shown here is derived from an EMBL/GenBank/DDBJ whole genome shotgun (WGS) entry which is preliminary data.</text>
</comment>
<evidence type="ECO:0000256" key="1">
    <source>
        <dbReference type="SAM" id="MobiDB-lite"/>
    </source>
</evidence>
<dbReference type="EMBL" id="BONZ01000118">
    <property type="protein sequence ID" value="GIH21187.1"/>
    <property type="molecule type" value="Genomic_DNA"/>
</dbReference>
<evidence type="ECO:0000313" key="3">
    <source>
        <dbReference type="EMBL" id="GIH21187.1"/>
    </source>
</evidence>
<evidence type="ECO:0000313" key="4">
    <source>
        <dbReference type="Proteomes" id="UP000642748"/>
    </source>
</evidence>
<reference evidence="3" key="1">
    <citation type="submission" date="2021-01" db="EMBL/GenBank/DDBJ databases">
        <title>Whole genome shotgun sequence of Rugosimonospora africana NBRC 104875.</title>
        <authorList>
            <person name="Komaki H."/>
            <person name="Tamura T."/>
        </authorList>
    </citation>
    <scope>NUCLEOTIDE SEQUENCE</scope>
    <source>
        <strain evidence="3">NBRC 104875</strain>
    </source>
</reference>
<keyword evidence="2" id="KW-1133">Transmembrane helix</keyword>
<keyword evidence="2" id="KW-0812">Transmembrane</keyword>
<dbReference type="Proteomes" id="UP000642748">
    <property type="component" value="Unassembled WGS sequence"/>
</dbReference>
<proteinExistence type="predicted"/>
<organism evidence="3 4">
    <name type="scientific">Rugosimonospora africana</name>
    <dbReference type="NCBI Taxonomy" id="556532"/>
    <lineage>
        <taxon>Bacteria</taxon>
        <taxon>Bacillati</taxon>
        <taxon>Actinomycetota</taxon>
        <taxon>Actinomycetes</taxon>
        <taxon>Micromonosporales</taxon>
        <taxon>Micromonosporaceae</taxon>
        <taxon>Rugosimonospora</taxon>
    </lineage>
</organism>
<evidence type="ECO:0000256" key="2">
    <source>
        <dbReference type="SAM" id="Phobius"/>
    </source>
</evidence>
<accession>A0A8J3R3G5</accession>
<protein>
    <submittedName>
        <fullName evidence="3">Uncharacterized protein</fullName>
    </submittedName>
</protein>
<feature type="region of interest" description="Disordered" evidence="1">
    <location>
        <begin position="1"/>
        <end position="21"/>
    </location>
</feature>
<feature type="transmembrane region" description="Helical" evidence="2">
    <location>
        <begin position="68"/>
        <end position="88"/>
    </location>
</feature>
<feature type="transmembrane region" description="Helical" evidence="2">
    <location>
        <begin position="133"/>
        <end position="159"/>
    </location>
</feature>
<gene>
    <name evidence="3" type="ORF">Raf01_93590</name>
</gene>
<dbReference type="AlphaFoldDB" id="A0A8J3R3G5"/>
<keyword evidence="2" id="KW-0472">Membrane</keyword>
<feature type="transmembrane region" description="Helical" evidence="2">
    <location>
        <begin position="221"/>
        <end position="239"/>
    </location>
</feature>
<feature type="transmembrane region" description="Helical" evidence="2">
    <location>
        <begin position="165"/>
        <end position="183"/>
    </location>
</feature>
<keyword evidence="4" id="KW-1185">Reference proteome</keyword>
<name>A0A8J3R3G5_9ACTN</name>